<dbReference type="Gene3D" id="3.80.10.10">
    <property type="entry name" value="Ribonuclease Inhibitor"/>
    <property type="match status" value="1"/>
</dbReference>
<evidence type="ECO:0000259" key="2">
    <source>
        <dbReference type="PROSITE" id="PS50181"/>
    </source>
</evidence>
<dbReference type="InterPro" id="IPR055411">
    <property type="entry name" value="LRR_FXL15/At3g58940/PEG3-like"/>
</dbReference>
<dbReference type="AlphaFoldDB" id="A0A8I6Y9F0"/>
<dbReference type="Pfam" id="PF00646">
    <property type="entry name" value="F-box"/>
    <property type="match status" value="1"/>
</dbReference>
<dbReference type="SUPFAM" id="SSF81383">
    <property type="entry name" value="F-box domain"/>
    <property type="match status" value="1"/>
</dbReference>
<keyword evidence="4" id="KW-1185">Reference proteome</keyword>
<dbReference type="SMART" id="SM00256">
    <property type="entry name" value="FBOX"/>
    <property type="match status" value="1"/>
</dbReference>
<dbReference type="InterPro" id="IPR036047">
    <property type="entry name" value="F-box-like_dom_sf"/>
</dbReference>
<reference evidence="4" key="1">
    <citation type="journal article" date="2012" name="Nature">
        <title>A physical, genetic and functional sequence assembly of the barley genome.</title>
        <authorList>
            <consortium name="The International Barley Genome Sequencing Consortium"/>
            <person name="Mayer K.F."/>
            <person name="Waugh R."/>
            <person name="Brown J.W."/>
            <person name="Schulman A."/>
            <person name="Langridge P."/>
            <person name="Platzer M."/>
            <person name="Fincher G.B."/>
            <person name="Muehlbauer G.J."/>
            <person name="Sato K."/>
            <person name="Close T.J."/>
            <person name="Wise R.P."/>
            <person name="Stein N."/>
        </authorList>
    </citation>
    <scope>NUCLEOTIDE SEQUENCE [LARGE SCALE GENOMIC DNA]</scope>
    <source>
        <strain evidence="4">cv. Morex</strain>
    </source>
</reference>
<dbReference type="Gramene" id="HORVU.MOREX.r3.6HG0565050.1">
    <property type="protein sequence ID" value="HORVU.MOREX.r3.6HG0565050.1"/>
    <property type="gene ID" value="HORVU.MOREX.r3.6HG0565050"/>
</dbReference>
<feature type="domain" description="F-box" evidence="2">
    <location>
        <begin position="105"/>
        <end position="152"/>
    </location>
</feature>
<dbReference type="InterPro" id="IPR001810">
    <property type="entry name" value="F-box_dom"/>
</dbReference>
<dbReference type="InterPro" id="IPR055302">
    <property type="entry name" value="F-box_dom-containing"/>
</dbReference>
<dbReference type="PANTHER" id="PTHR32141">
    <property type="match status" value="1"/>
</dbReference>
<evidence type="ECO:0000313" key="3">
    <source>
        <dbReference type="EnsemblPlants" id="HORVU.MOREX.r3.6HG0565050.1"/>
    </source>
</evidence>
<dbReference type="InterPro" id="IPR032675">
    <property type="entry name" value="LRR_dom_sf"/>
</dbReference>
<reference evidence="3" key="3">
    <citation type="submission" date="2022-01" db="UniProtKB">
        <authorList>
            <consortium name="EnsemblPlants"/>
        </authorList>
    </citation>
    <scope>IDENTIFICATION</scope>
    <source>
        <strain evidence="3">subsp. vulgare</strain>
    </source>
</reference>
<dbReference type="Pfam" id="PF24758">
    <property type="entry name" value="LRR_At5g56370"/>
    <property type="match status" value="1"/>
</dbReference>
<protein>
    <recommendedName>
        <fullName evidence="2">F-box domain-containing protein</fullName>
    </recommendedName>
</protein>
<feature type="region of interest" description="Disordered" evidence="1">
    <location>
        <begin position="435"/>
        <end position="454"/>
    </location>
</feature>
<organism evidence="3 4">
    <name type="scientific">Hordeum vulgare subsp. vulgare</name>
    <name type="common">Domesticated barley</name>
    <dbReference type="NCBI Taxonomy" id="112509"/>
    <lineage>
        <taxon>Eukaryota</taxon>
        <taxon>Viridiplantae</taxon>
        <taxon>Streptophyta</taxon>
        <taxon>Embryophyta</taxon>
        <taxon>Tracheophyta</taxon>
        <taxon>Spermatophyta</taxon>
        <taxon>Magnoliopsida</taxon>
        <taxon>Liliopsida</taxon>
        <taxon>Poales</taxon>
        <taxon>Poaceae</taxon>
        <taxon>BOP clade</taxon>
        <taxon>Pooideae</taxon>
        <taxon>Triticodae</taxon>
        <taxon>Triticeae</taxon>
        <taxon>Hordeinae</taxon>
        <taxon>Hordeum</taxon>
    </lineage>
</organism>
<dbReference type="SUPFAM" id="SSF52047">
    <property type="entry name" value="RNI-like"/>
    <property type="match status" value="1"/>
</dbReference>
<name>A0A8I6Y9F0_HORVV</name>
<sequence length="582" mass="63134">MGEEHWRAQLLPLSGPRSRNPKQVSDPADTIKTSSARDRSLPSRHCSALRCNHSRSCSLPRPSPSPSPGAMGLNNILEALYSCLPDAPSSPVASLPAAASGDGGVDRISALPDDVLRSVVSLLPVKDAARTAALSPRWRGIWRSTPLVLQDSHLLIRPPGQGGGLERLDSSARADAVSRVLASHPGPFRWVHISCNSLAGKEEALANWLRRFAAKGVETLVLVNLPWPLDVGLPASILRCASLRRLYLGVWHFPDTSLANAPSPGPAVFPRLQELGICHTIMQEHDLEYLFACSPELKTFALILSYASPSRVPISSSSLCCVLVWWSMPDEVDVVAAPRLQRLILQCIGTRRTTKVRIGHAPELTVLGYLETAKHVLQIGNTIIKAGVTKVSPNVVVPSVKVLALKVNFEVAEEVKTMLSFLRCFPQVETLHVMSSNGKEEEEDEQDDGKDAGDAGGEKLIGPTFWEEVGPIVCVESHVRKLVLDQFTMGANELGFLEFVLARARVLKRVVLVLDPGMAPTAAKEALSKLASQLPAAKCVNKNVEFMGLPRPMADWSYQIASDLSLSDPFPAEGGILVERRQ</sequence>
<dbReference type="InterPro" id="IPR053781">
    <property type="entry name" value="F-box_AtFBL13-like"/>
</dbReference>
<gene>
    <name evidence="3" type="primary">LOC123401351</name>
</gene>
<reference evidence="3" key="2">
    <citation type="submission" date="2020-10" db="EMBL/GenBank/DDBJ databases">
        <authorList>
            <person name="Scholz U."/>
            <person name="Mascher M."/>
            <person name="Fiebig A."/>
        </authorList>
    </citation>
    <scope>NUCLEOTIDE SEQUENCE [LARGE SCALE GENOMIC DNA]</scope>
    <source>
        <strain evidence="3">cv. Morex</strain>
    </source>
</reference>
<feature type="region of interest" description="Disordered" evidence="1">
    <location>
        <begin position="1"/>
        <end position="43"/>
    </location>
</feature>
<dbReference type="PANTHER" id="PTHR32141:SF162">
    <property type="entry name" value="F-BOX DOMAIN-CONTAINING PROTEIN"/>
    <property type="match status" value="1"/>
</dbReference>
<evidence type="ECO:0000256" key="1">
    <source>
        <dbReference type="SAM" id="MobiDB-lite"/>
    </source>
</evidence>
<dbReference type="Pfam" id="PF08387">
    <property type="entry name" value="FBD"/>
    <property type="match status" value="1"/>
</dbReference>
<dbReference type="PROSITE" id="PS50181">
    <property type="entry name" value="FBOX"/>
    <property type="match status" value="1"/>
</dbReference>
<dbReference type="InterPro" id="IPR006566">
    <property type="entry name" value="FBD"/>
</dbReference>
<dbReference type="Proteomes" id="UP000011116">
    <property type="component" value="Chromosome 6H"/>
</dbReference>
<evidence type="ECO:0000313" key="4">
    <source>
        <dbReference type="Proteomes" id="UP000011116"/>
    </source>
</evidence>
<dbReference type="EnsemblPlants" id="HORVU.MOREX.r3.6HG0565050.1">
    <property type="protein sequence ID" value="HORVU.MOREX.r3.6HG0565050.1"/>
    <property type="gene ID" value="HORVU.MOREX.r3.6HG0565050"/>
</dbReference>
<proteinExistence type="predicted"/>
<dbReference type="CDD" id="cd22160">
    <property type="entry name" value="F-box_AtFBL13-like"/>
    <property type="match status" value="1"/>
</dbReference>
<accession>A0A8I6Y9F0</accession>